<feature type="signal peptide" evidence="2">
    <location>
        <begin position="1"/>
        <end position="27"/>
    </location>
</feature>
<feature type="transmembrane region" description="Helical" evidence="1">
    <location>
        <begin position="66"/>
        <end position="85"/>
    </location>
</feature>
<sequence length="515" mass="54567">MRTNRGAWMLAGLVAGAAGLATSYAVAAVMAVRDSPVVAVAELVIRLAPGAAVERAIDSLGAADKPLLVGGILVLLAVAFAWAGLLARRRWWAASLVFGGLAAVGVAAVAIQDQPSAMSYLPIAAGLVTWLGVLSILATRLRALEDPQPGFGQGPPIDAAAGRRGFLFGVGSVVLVSAGLGVLGRFWGRSRRRVEESRSLLRIPRVTEPKVPGRARVGLAGVSSWQTSEEDFYLIHTAIALPTIEPEEWSLRIHGMVDRPVTLTYQDLLDRKRSEAWITLNCVSNVVGGDLIGNAWWSGVRLADLLEEAGVRPGADALLQTSDDGWTCGTPISAVTDGRDAMLALAMNGRPLPVEHGFPVRTIVPGLYGFVSATKWLVDIEVTTFDDFDAYWTTKGWSEQAPVRLASRIDVPRGGSDVEAGQVRVGGVAWQQHVGIAGVEVSVDGGAWQSVEIAAPPTDDTWVQWAGTVDLAPGDHVLRVRATSKDGEVQTGTERSVLPDGATGWHEVEVTAREA</sequence>
<dbReference type="RefSeq" id="WP_343916467.1">
    <property type="nucleotide sequence ID" value="NZ_BAAAJT010000002.1"/>
</dbReference>
<feature type="transmembrane region" description="Helical" evidence="1">
    <location>
        <begin position="91"/>
        <end position="111"/>
    </location>
</feature>
<dbReference type="InterPro" id="IPR000572">
    <property type="entry name" value="OxRdtase_Mopterin-bd_dom"/>
</dbReference>
<name>A0ABW4TKX0_9ACTN</name>
<reference evidence="5" key="1">
    <citation type="journal article" date="2019" name="Int. J. Syst. Evol. Microbiol.">
        <title>The Global Catalogue of Microorganisms (GCM) 10K type strain sequencing project: providing services to taxonomists for standard genome sequencing and annotation.</title>
        <authorList>
            <consortium name="The Broad Institute Genomics Platform"/>
            <consortium name="The Broad Institute Genome Sequencing Center for Infectious Disease"/>
            <person name="Wu L."/>
            <person name="Ma J."/>
        </authorList>
    </citation>
    <scope>NUCLEOTIDE SEQUENCE [LARGE SCALE GENOMIC DNA]</scope>
    <source>
        <strain evidence="5">CGMCC 1.12477</strain>
    </source>
</reference>
<dbReference type="InterPro" id="IPR036374">
    <property type="entry name" value="OxRdtase_Mopterin-bd_sf"/>
</dbReference>
<dbReference type="EMBL" id="JBHUGD010000003">
    <property type="protein sequence ID" value="MFD1946377.1"/>
    <property type="molecule type" value="Genomic_DNA"/>
</dbReference>
<evidence type="ECO:0000256" key="2">
    <source>
        <dbReference type="SAM" id="SignalP"/>
    </source>
</evidence>
<dbReference type="SUPFAM" id="SSF81296">
    <property type="entry name" value="E set domains"/>
    <property type="match status" value="1"/>
</dbReference>
<keyword evidence="1" id="KW-1133">Transmembrane helix</keyword>
<dbReference type="Gene3D" id="2.60.40.650">
    <property type="match status" value="1"/>
</dbReference>
<comment type="caution">
    <text evidence="4">The sequence shown here is derived from an EMBL/GenBank/DDBJ whole genome shotgun (WGS) entry which is preliminary data.</text>
</comment>
<organism evidence="4 5">
    <name type="scientific">Nocardioides aestuarii</name>
    <dbReference type="NCBI Taxonomy" id="252231"/>
    <lineage>
        <taxon>Bacteria</taxon>
        <taxon>Bacillati</taxon>
        <taxon>Actinomycetota</taxon>
        <taxon>Actinomycetes</taxon>
        <taxon>Propionibacteriales</taxon>
        <taxon>Nocardioidaceae</taxon>
        <taxon>Nocardioides</taxon>
    </lineage>
</organism>
<protein>
    <submittedName>
        <fullName evidence="4">Molybdopterin-dependent oxidoreductase</fullName>
    </submittedName>
</protein>
<dbReference type="PANTHER" id="PTHR19372:SF7">
    <property type="entry name" value="SULFITE OXIDASE, MITOCHONDRIAL"/>
    <property type="match status" value="1"/>
</dbReference>
<accession>A0ABW4TKX0</accession>
<feature type="domain" description="Oxidoreductase molybdopterin-binding" evidence="3">
    <location>
        <begin position="240"/>
        <end position="392"/>
    </location>
</feature>
<evidence type="ECO:0000256" key="1">
    <source>
        <dbReference type="SAM" id="Phobius"/>
    </source>
</evidence>
<dbReference type="Pfam" id="PF00174">
    <property type="entry name" value="Oxidored_molyb"/>
    <property type="match status" value="1"/>
</dbReference>
<evidence type="ECO:0000313" key="5">
    <source>
        <dbReference type="Proteomes" id="UP001597351"/>
    </source>
</evidence>
<feature type="transmembrane region" description="Helical" evidence="1">
    <location>
        <begin position="166"/>
        <end position="188"/>
    </location>
</feature>
<feature type="transmembrane region" description="Helical" evidence="1">
    <location>
        <begin position="118"/>
        <end position="138"/>
    </location>
</feature>
<keyword evidence="1" id="KW-0472">Membrane</keyword>
<dbReference type="SUPFAM" id="SSF56524">
    <property type="entry name" value="Oxidoreductase molybdopterin-binding domain"/>
    <property type="match status" value="1"/>
</dbReference>
<evidence type="ECO:0000313" key="4">
    <source>
        <dbReference type="EMBL" id="MFD1946377.1"/>
    </source>
</evidence>
<gene>
    <name evidence="4" type="ORF">ACFSDE_06200</name>
</gene>
<dbReference type="InterPro" id="IPR014756">
    <property type="entry name" value="Ig_E-set"/>
</dbReference>
<keyword evidence="5" id="KW-1185">Reference proteome</keyword>
<evidence type="ECO:0000259" key="3">
    <source>
        <dbReference type="Pfam" id="PF00174"/>
    </source>
</evidence>
<dbReference type="Proteomes" id="UP001597351">
    <property type="component" value="Unassembled WGS sequence"/>
</dbReference>
<dbReference type="PANTHER" id="PTHR19372">
    <property type="entry name" value="SULFITE REDUCTASE"/>
    <property type="match status" value="1"/>
</dbReference>
<keyword evidence="1" id="KW-0812">Transmembrane</keyword>
<feature type="chain" id="PRO_5047030498" evidence="2">
    <location>
        <begin position="28"/>
        <end position="515"/>
    </location>
</feature>
<keyword evidence="2" id="KW-0732">Signal</keyword>
<dbReference type="Gene3D" id="3.90.420.10">
    <property type="entry name" value="Oxidoreductase, molybdopterin-binding domain"/>
    <property type="match status" value="1"/>
</dbReference>
<proteinExistence type="predicted"/>